<sequence length="153" mass="17312">QVEKANTEKARLEGNIKKLEGDAAQIADQRKMIGKEVMRLTGALVDVNTTNEQYTATLKQLTDETNSLLNQVQMLSMSKNDLLSRVAMFRKESDKLVKTVIMMNEKNQELTECVILTESETEKLTADLKNAVLKQKELQQKLDTRVGKLKAEQ</sequence>
<evidence type="ECO:0000256" key="1">
    <source>
        <dbReference type="SAM" id="Coils"/>
    </source>
</evidence>
<feature type="non-terminal residue" evidence="2">
    <location>
        <position position="1"/>
    </location>
</feature>
<dbReference type="EMBL" id="CAUYUJ010011006">
    <property type="protein sequence ID" value="CAK0830761.1"/>
    <property type="molecule type" value="Genomic_DNA"/>
</dbReference>
<feature type="coiled-coil region" evidence="1">
    <location>
        <begin position="2"/>
        <end position="71"/>
    </location>
</feature>
<keyword evidence="3" id="KW-1185">Reference proteome</keyword>
<keyword evidence="1" id="KW-0175">Coiled coil</keyword>
<proteinExistence type="predicted"/>
<name>A0ABN9SFC1_9DINO</name>
<protein>
    <submittedName>
        <fullName evidence="2">Uncharacterized protein</fullName>
    </submittedName>
</protein>
<organism evidence="2 3">
    <name type="scientific">Prorocentrum cordatum</name>
    <dbReference type="NCBI Taxonomy" id="2364126"/>
    <lineage>
        <taxon>Eukaryota</taxon>
        <taxon>Sar</taxon>
        <taxon>Alveolata</taxon>
        <taxon>Dinophyceae</taxon>
        <taxon>Prorocentrales</taxon>
        <taxon>Prorocentraceae</taxon>
        <taxon>Prorocentrum</taxon>
    </lineage>
</organism>
<evidence type="ECO:0000313" key="2">
    <source>
        <dbReference type="EMBL" id="CAK0830761.1"/>
    </source>
</evidence>
<evidence type="ECO:0000313" key="3">
    <source>
        <dbReference type="Proteomes" id="UP001189429"/>
    </source>
</evidence>
<reference evidence="2" key="1">
    <citation type="submission" date="2023-10" db="EMBL/GenBank/DDBJ databases">
        <authorList>
            <person name="Chen Y."/>
            <person name="Shah S."/>
            <person name="Dougan E. K."/>
            <person name="Thang M."/>
            <person name="Chan C."/>
        </authorList>
    </citation>
    <scope>NUCLEOTIDE SEQUENCE [LARGE SCALE GENOMIC DNA]</scope>
</reference>
<dbReference type="Proteomes" id="UP001189429">
    <property type="component" value="Unassembled WGS sequence"/>
</dbReference>
<comment type="caution">
    <text evidence="2">The sequence shown here is derived from an EMBL/GenBank/DDBJ whole genome shotgun (WGS) entry which is preliminary data.</text>
</comment>
<feature type="non-terminal residue" evidence="2">
    <location>
        <position position="153"/>
    </location>
</feature>
<accession>A0ABN9SFC1</accession>
<gene>
    <name evidence="2" type="ORF">PCOR1329_LOCUS29301</name>
</gene>